<dbReference type="PANTHER" id="PTHR31457">
    <property type="entry name" value="METHYLMALONIC ACIDURIA AND HOMOCYSTINURIA TYPE C PROTEIN"/>
    <property type="match status" value="1"/>
</dbReference>
<accession>A0A8S4NQT9</accession>
<evidence type="ECO:0000256" key="4">
    <source>
        <dbReference type="ARBA" id="ARBA00007762"/>
    </source>
</evidence>
<dbReference type="GO" id="GO:0009235">
    <property type="term" value="P:cobalamin metabolic process"/>
    <property type="evidence" value="ECO:0007669"/>
    <property type="project" value="TreeGrafter"/>
</dbReference>
<comment type="subcellular location">
    <subcellularLocation>
        <location evidence="3">Cytoplasm</location>
    </subcellularLocation>
</comment>
<evidence type="ECO:0000256" key="8">
    <source>
        <dbReference type="ARBA" id="ARBA00022827"/>
    </source>
</evidence>
<evidence type="ECO:0000313" key="12">
    <source>
        <dbReference type="EMBL" id="CAH1782487.1"/>
    </source>
</evidence>
<comment type="cofactor">
    <cofactor evidence="2">
        <name>FAD</name>
        <dbReference type="ChEBI" id="CHEBI:57692"/>
    </cofactor>
</comment>
<dbReference type="GO" id="GO:0071949">
    <property type="term" value="F:FAD binding"/>
    <property type="evidence" value="ECO:0007669"/>
    <property type="project" value="TreeGrafter"/>
</dbReference>
<keyword evidence="10" id="KW-0560">Oxidoreductase</keyword>
<evidence type="ECO:0000256" key="6">
    <source>
        <dbReference type="ARBA" id="ARBA00022630"/>
    </source>
</evidence>
<evidence type="ECO:0000256" key="9">
    <source>
        <dbReference type="ARBA" id="ARBA00022857"/>
    </source>
</evidence>
<dbReference type="GO" id="GO:0033787">
    <property type="term" value="F:cyanocobalamin reductase (cyanide-eliminating) (NADP+) activity"/>
    <property type="evidence" value="ECO:0007669"/>
    <property type="project" value="TreeGrafter"/>
</dbReference>
<keyword evidence="5" id="KW-0963">Cytoplasm</keyword>
<gene>
    <name evidence="12" type="ORF">OFUS_LOCUS8931</name>
</gene>
<comment type="similarity">
    <text evidence="4">Belongs to the MMACHC family.</text>
</comment>
<evidence type="ECO:0000256" key="3">
    <source>
        <dbReference type="ARBA" id="ARBA00004496"/>
    </source>
</evidence>
<comment type="cofactor">
    <cofactor evidence="1">
        <name>FMN</name>
        <dbReference type="ChEBI" id="CHEBI:58210"/>
    </cofactor>
</comment>
<protein>
    <recommendedName>
        <fullName evidence="11">Cyanocobalamin reductase (cyanide-eliminating)</fullName>
    </recommendedName>
</protein>
<dbReference type="OrthoDB" id="409189at2759"/>
<keyword evidence="9" id="KW-0521">NADP</keyword>
<dbReference type="GO" id="GO:0005737">
    <property type="term" value="C:cytoplasm"/>
    <property type="evidence" value="ECO:0007669"/>
    <property type="project" value="UniProtKB-SubCell"/>
</dbReference>
<dbReference type="AlphaFoldDB" id="A0A8S4NQT9"/>
<dbReference type="CDD" id="cd12959">
    <property type="entry name" value="MMACHC-like"/>
    <property type="match status" value="1"/>
</dbReference>
<evidence type="ECO:0000256" key="11">
    <source>
        <dbReference type="ARBA" id="ARBA00031313"/>
    </source>
</evidence>
<sequence>MDYLTQDILRNISSILTPVGFETHPFLVGWYNEQVKDVFKLGYQNDTLAILIISTPSMYEKALKPFICRDQCTGIKDPIDECVAHHFEEVKKNFPDLEIECIHDFEMTPMRRPKILVQTAGHVAGAAYYYQKKDIDNPPWPEKQKICGVSIHPKYGGWFALRGVFILKNVHYQALERKSPIDIITDNQKKILLLERFNFHWKDWSFRDIIQSEQKYSEEQKLYFETPPAERWQLLGIERK</sequence>
<evidence type="ECO:0000256" key="10">
    <source>
        <dbReference type="ARBA" id="ARBA00023002"/>
    </source>
</evidence>
<evidence type="ECO:0000256" key="2">
    <source>
        <dbReference type="ARBA" id="ARBA00001974"/>
    </source>
</evidence>
<dbReference type="Proteomes" id="UP000749559">
    <property type="component" value="Unassembled WGS sequence"/>
</dbReference>
<evidence type="ECO:0000256" key="1">
    <source>
        <dbReference type="ARBA" id="ARBA00001917"/>
    </source>
</evidence>
<dbReference type="InterPro" id="IPR032037">
    <property type="entry name" value="MMACHC"/>
</dbReference>
<comment type="caution">
    <text evidence="12">The sequence shown here is derived from an EMBL/GenBank/DDBJ whole genome shotgun (WGS) entry which is preliminary data.</text>
</comment>
<evidence type="ECO:0000256" key="5">
    <source>
        <dbReference type="ARBA" id="ARBA00022490"/>
    </source>
</evidence>
<evidence type="ECO:0000313" key="13">
    <source>
        <dbReference type="Proteomes" id="UP000749559"/>
    </source>
</evidence>
<dbReference type="Pfam" id="PF16690">
    <property type="entry name" value="MMACHC"/>
    <property type="match status" value="1"/>
</dbReference>
<keyword evidence="6" id="KW-0285">Flavoprotein</keyword>
<proteinExistence type="inferred from homology"/>
<dbReference type="PANTHER" id="PTHR31457:SF2">
    <property type="entry name" value="CYANOCOBALAMIN REDUCTASE _ ALKYLCOBALAMIN DEALKYLASE"/>
    <property type="match status" value="1"/>
</dbReference>
<evidence type="ECO:0000256" key="7">
    <source>
        <dbReference type="ARBA" id="ARBA00022643"/>
    </source>
</evidence>
<keyword evidence="8" id="KW-0274">FAD</keyword>
<reference evidence="12" key="1">
    <citation type="submission" date="2022-03" db="EMBL/GenBank/DDBJ databases">
        <authorList>
            <person name="Martin C."/>
        </authorList>
    </citation>
    <scope>NUCLEOTIDE SEQUENCE</scope>
</reference>
<dbReference type="GO" id="GO:0032451">
    <property type="term" value="F:demethylase activity"/>
    <property type="evidence" value="ECO:0007669"/>
    <property type="project" value="TreeGrafter"/>
</dbReference>
<organism evidence="12 13">
    <name type="scientific">Owenia fusiformis</name>
    <name type="common">Polychaete worm</name>
    <dbReference type="NCBI Taxonomy" id="6347"/>
    <lineage>
        <taxon>Eukaryota</taxon>
        <taxon>Metazoa</taxon>
        <taxon>Spiralia</taxon>
        <taxon>Lophotrochozoa</taxon>
        <taxon>Annelida</taxon>
        <taxon>Polychaeta</taxon>
        <taxon>Sedentaria</taxon>
        <taxon>Canalipalpata</taxon>
        <taxon>Sabellida</taxon>
        <taxon>Oweniida</taxon>
        <taxon>Oweniidae</taxon>
        <taxon>Owenia</taxon>
    </lineage>
</organism>
<dbReference type="EMBL" id="CAIIXF020000005">
    <property type="protein sequence ID" value="CAH1782487.1"/>
    <property type="molecule type" value="Genomic_DNA"/>
</dbReference>
<keyword evidence="13" id="KW-1185">Reference proteome</keyword>
<keyword evidence="7" id="KW-0288">FMN</keyword>
<name>A0A8S4NQT9_OWEFU</name>